<keyword evidence="6 8" id="KW-1133">Transmembrane helix</keyword>
<evidence type="ECO:0000313" key="10">
    <source>
        <dbReference type="EMBL" id="EST12935.1"/>
    </source>
</evidence>
<feature type="transmembrane region" description="Helical" evidence="8">
    <location>
        <begin position="287"/>
        <end position="308"/>
    </location>
</feature>
<evidence type="ECO:0000259" key="9">
    <source>
        <dbReference type="PROSITE" id="PS50850"/>
    </source>
</evidence>
<keyword evidence="4" id="KW-1003">Cell membrane</keyword>
<protein>
    <submittedName>
        <fullName evidence="10">MFS transporter</fullName>
    </submittedName>
</protein>
<dbReference type="EMBL" id="AWTC01000003">
    <property type="protein sequence ID" value="EST12935.1"/>
    <property type="molecule type" value="Genomic_DNA"/>
</dbReference>
<feature type="domain" description="Major facilitator superfamily (MFS) profile" evidence="9">
    <location>
        <begin position="18"/>
        <end position="398"/>
    </location>
</feature>
<feature type="transmembrane region" description="Helical" evidence="8">
    <location>
        <begin position="20"/>
        <end position="47"/>
    </location>
</feature>
<evidence type="ECO:0000256" key="4">
    <source>
        <dbReference type="ARBA" id="ARBA00022475"/>
    </source>
</evidence>
<feature type="transmembrane region" description="Helical" evidence="8">
    <location>
        <begin position="347"/>
        <end position="366"/>
    </location>
</feature>
<dbReference type="GO" id="GO:0022857">
    <property type="term" value="F:transmembrane transporter activity"/>
    <property type="evidence" value="ECO:0007669"/>
    <property type="project" value="InterPro"/>
</dbReference>
<evidence type="ECO:0000256" key="2">
    <source>
        <dbReference type="ARBA" id="ARBA00008335"/>
    </source>
</evidence>
<evidence type="ECO:0000256" key="3">
    <source>
        <dbReference type="ARBA" id="ARBA00022448"/>
    </source>
</evidence>
<dbReference type="Pfam" id="PF07690">
    <property type="entry name" value="MFS_1"/>
    <property type="match status" value="1"/>
</dbReference>
<dbReference type="InterPro" id="IPR036259">
    <property type="entry name" value="MFS_trans_sf"/>
</dbReference>
<name>V6IZL3_9BACL</name>
<dbReference type="InterPro" id="IPR020846">
    <property type="entry name" value="MFS_dom"/>
</dbReference>
<feature type="transmembrane region" description="Helical" evidence="8">
    <location>
        <begin position="138"/>
        <end position="160"/>
    </location>
</feature>
<feature type="transmembrane region" description="Helical" evidence="8">
    <location>
        <begin position="172"/>
        <end position="192"/>
    </location>
</feature>
<keyword evidence="11" id="KW-1185">Reference proteome</keyword>
<keyword evidence="3" id="KW-0813">Transport</keyword>
<dbReference type="SUPFAM" id="SSF103473">
    <property type="entry name" value="MFS general substrate transporter"/>
    <property type="match status" value="1"/>
</dbReference>
<dbReference type="CDD" id="cd17324">
    <property type="entry name" value="MFS_NepI_like"/>
    <property type="match status" value="1"/>
</dbReference>
<dbReference type="GO" id="GO:0005886">
    <property type="term" value="C:plasma membrane"/>
    <property type="evidence" value="ECO:0007669"/>
    <property type="project" value="UniProtKB-SubCell"/>
</dbReference>
<evidence type="ECO:0000313" key="11">
    <source>
        <dbReference type="Proteomes" id="UP000018296"/>
    </source>
</evidence>
<dbReference type="eggNOG" id="COG2814">
    <property type="taxonomic scope" value="Bacteria"/>
</dbReference>
<evidence type="ECO:0000256" key="7">
    <source>
        <dbReference type="ARBA" id="ARBA00023136"/>
    </source>
</evidence>
<feature type="transmembrane region" description="Helical" evidence="8">
    <location>
        <begin position="314"/>
        <end position="335"/>
    </location>
</feature>
<comment type="similarity">
    <text evidence="2">Belongs to the major facilitator superfamily.</text>
</comment>
<evidence type="ECO:0000256" key="1">
    <source>
        <dbReference type="ARBA" id="ARBA00004651"/>
    </source>
</evidence>
<dbReference type="Proteomes" id="UP000018296">
    <property type="component" value="Unassembled WGS sequence"/>
</dbReference>
<feature type="transmembrane region" description="Helical" evidence="8">
    <location>
        <begin position="222"/>
        <end position="242"/>
    </location>
</feature>
<dbReference type="AlphaFoldDB" id="V6IZL3"/>
<dbReference type="Gene3D" id="1.20.1250.20">
    <property type="entry name" value="MFS general substrate transporter like domains"/>
    <property type="match status" value="1"/>
</dbReference>
<dbReference type="InterPro" id="IPR011701">
    <property type="entry name" value="MFS"/>
</dbReference>
<dbReference type="PANTHER" id="PTHR43271:SF1">
    <property type="entry name" value="INNER MEMBRANE TRANSPORT PROTEIN YNFM"/>
    <property type="match status" value="1"/>
</dbReference>
<keyword evidence="7 8" id="KW-0472">Membrane</keyword>
<evidence type="ECO:0000256" key="6">
    <source>
        <dbReference type="ARBA" id="ARBA00022989"/>
    </source>
</evidence>
<proteinExistence type="inferred from homology"/>
<keyword evidence="5 8" id="KW-0812">Transmembrane</keyword>
<comment type="caution">
    <text evidence="10">The sequence shown here is derived from an EMBL/GenBank/DDBJ whole genome shotgun (WGS) entry which is preliminary data.</text>
</comment>
<evidence type="ECO:0000256" key="5">
    <source>
        <dbReference type="ARBA" id="ARBA00022692"/>
    </source>
</evidence>
<gene>
    <name evidence="10" type="ORF">P343_04755</name>
</gene>
<sequence>MEVVMDYISPESRAFKKTLVAMFLGSFIMFADLYCTQPVIAVIAAQFHVPPAAASLTLSAATGALAIFLLFVSFTSGMYDRKKVMVLALVSSAFLSLIVGFVHYLPLLIAVRFIQGALLAGYPSIAMAYINEEFDKKVLGYVIGIYVSGNSLGGLTGRLIVGSLSDTYSWNVAIAILGLLNLVMCVLFVILLPKSKHFDAKRGSFKRTTAGFLENIESPALVLLYLIGFILMGSFVTVYNYFGIPLMEPPYNLSQTLVGFVFIIFLVGTFSSTWMGRLSDRTSRSGVIGLSIILMTCGLLITMSPFLILKIFGLAMFTFGFFGGHSVASSWVGILANRREKAQSSSLYLLFYYIGSSVVGPVGGLFLDWFGWAGVVMSISLLCMVGIGLAYYVRKLVLNGECHRYRHHHNNHHHQKIAGQHI</sequence>
<evidence type="ECO:0000256" key="8">
    <source>
        <dbReference type="SAM" id="Phobius"/>
    </source>
</evidence>
<dbReference type="PROSITE" id="PS50850">
    <property type="entry name" value="MFS"/>
    <property type="match status" value="1"/>
</dbReference>
<organism evidence="10 11">
    <name type="scientific">Sporolactobacillus laevolacticus DSM 442</name>
    <dbReference type="NCBI Taxonomy" id="1395513"/>
    <lineage>
        <taxon>Bacteria</taxon>
        <taxon>Bacillati</taxon>
        <taxon>Bacillota</taxon>
        <taxon>Bacilli</taxon>
        <taxon>Bacillales</taxon>
        <taxon>Sporolactobacillaceae</taxon>
        <taxon>Sporolactobacillus</taxon>
    </lineage>
</organism>
<accession>V6IZL3</accession>
<feature type="transmembrane region" description="Helical" evidence="8">
    <location>
        <begin position="372"/>
        <end position="393"/>
    </location>
</feature>
<dbReference type="STRING" id="1395513.P343_04755"/>
<reference evidence="10 11" key="1">
    <citation type="journal article" date="2013" name="Genome Announc.">
        <title>Genome Sequence of Sporolactobacillus laevolacticus DSM442, an Efficient Polymer-Grade D-Lactate Producer from Agricultural Waste Cottonseed as a Nitrogen Source.</title>
        <authorList>
            <person name="Wang H."/>
            <person name="Wang L."/>
            <person name="Ju J."/>
            <person name="Yu B."/>
            <person name="Ma Y."/>
        </authorList>
    </citation>
    <scope>NUCLEOTIDE SEQUENCE [LARGE SCALE GENOMIC DNA]</scope>
    <source>
        <strain evidence="10 11">DSM 442</strain>
    </source>
</reference>
<feature type="transmembrane region" description="Helical" evidence="8">
    <location>
        <begin position="84"/>
        <end position="104"/>
    </location>
</feature>
<dbReference type="PATRIC" id="fig|1395513.3.peg.974"/>
<feature type="transmembrane region" description="Helical" evidence="8">
    <location>
        <begin position="110"/>
        <end position="131"/>
    </location>
</feature>
<feature type="transmembrane region" description="Helical" evidence="8">
    <location>
        <begin position="53"/>
        <end position="72"/>
    </location>
</feature>
<dbReference type="PANTHER" id="PTHR43271">
    <property type="entry name" value="BLL2771 PROTEIN"/>
    <property type="match status" value="1"/>
</dbReference>
<feature type="transmembrane region" description="Helical" evidence="8">
    <location>
        <begin position="254"/>
        <end position="275"/>
    </location>
</feature>
<comment type="subcellular location">
    <subcellularLocation>
        <location evidence="1">Cell membrane</location>
        <topology evidence="1">Multi-pass membrane protein</topology>
    </subcellularLocation>
</comment>